<dbReference type="PANTHER" id="PTHR28079">
    <property type="entry name" value="RNA POLYMERASE I-SPECIFIC TRANSCRIPTION INITIATION FACTOR RRN5"/>
    <property type="match status" value="1"/>
</dbReference>
<feature type="region of interest" description="Disordered" evidence="1">
    <location>
        <begin position="584"/>
        <end position="628"/>
    </location>
</feature>
<comment type="caution">
    <text evidence="2">The sequence shown here is derived from an EMBL/GenBank/DDBJ whole genome shotgun (WGS) entry which is preliminary data.</text>
</comment>
<dbReference type="AlphaFoldDB" id="A0AAW0H0H6"/>
<gene>
    <name evidence="2" type="ORF">QCA50_001147</name>
</gene>
<sequence>MPDPSEAGPSQVPPPESSPQPIPQPSQPDLSANSSVLQTYISIYHEHLTETQSHVIGRSKRRQGADYSCVLISSINWTREEKDLFFHGLCVHSRTRPDLIAQDIGTKSVVAVCAYIDELDEALAEVQEDEEYNDFWKRRRTTPMATEMSDRWCALEDRFASSIASVEGRLMTDVRTQTRRRVVKNMKRKFDKMDRDDAAEESVKSPSTFDEWQREQERIWKEEEFEMDRKMLRKVEIALHGKGKNRAEGDADDEGSDGAPEQGEEPVPMAQDDHPDPGIHPITGDEARPRILIDDSLIDPQLLAEPPPLPPKQPIANSEPPPSVPLSTNFSDEDDSSSSSSSSSSSDGEDDEDKDEDWETQTERSRKSSRRLRPKTLSSEERQQLETMGFDSDRLREAGVDVLRLQRLGKLMRMYRVSQDATKDVISGITLPAIKELAVLLKEFTREMVKASILSRQQERAAKGGARAWRHSQGPFVSVPNIQHALSLMGEKHLEHKQRWQHILKWYRSGGKSPHVPGVLPSSEKPSQDEDYSGNETLFEPTSSQVRTKGLSMYRTMRSPFVRLPTSLLPRPEVDFYQYAHPGRPSSPALPTPWALHSSSQEDFSEMESTDSEDLASELEEEDGLDESDMDLATSREKEMWALFGGDPTVDAGSRVEILQKGKKRKRTTSQADSVAQKKTKTKPRPKYRVRTNMTKVSKASSAAKAFKPPKPKPPKPKPPKPVTVQSSRRAYKSKEIISDSD</sequence>
<dbReference type="GO" id="GO:0000500">
    <property type="term" value="C:RNA polymerase I upstream activating factor complex"/>
    <property type="evidence" value="ECO:0007669"/>
    <property type="project" value="InterPro"/>
</dbReference>
<evidence type="ECO:0000313" key="2">
    <source>
        <dbReference type="EMBL" id="KAK7696490.1"/>
    </source>
</evidence>
<keyword evidence="3" id="KW-1185">Reference proteome</keyword>
<dbReference type="InterPro" id="IPR039601">
    <property type="entry name" value="Rrn5"/>
</dbReference>
<dbReference type="GO" id="GO:0000182">
    <property type="term" value="F:rDNA binding"/>
    <property type="evidence" value="ECO:0007669"/>
    <property type="project" value="TreeGrafter"/>
</dbReference>
<feature type="compositionally biased region" description="Acidic residues" evidence="1">
    <location>
        <begin position="347"/>
        <end position="360"/>
    </location>
</feature>
<protein>
    <submittedName>
        <fullName evidence="2">Uncharacterized protein</fullName>
    </submittedName>
</protein>
<feature type="compositionally biased region" description="Basic residues" evidence="1">
    <location>
        <begin position="708"/>
        <end position="719"/>
    </location>
</feature>
<reference evidence="2 3" key="1">
    <citation type="submission" date="2022-09" db="EMBL/GenBank/DDBJ databases">
        <authorList>
            <person name="Palmer J.M."/>
        </authorList>
    </citation>
    <scope>NUCLEOTIDE SEQUENCE [LARGE SCALE GENOMIC DNA]</scope>
    <source>
        <strain evidence="2 3">DSM 7382</strain>
    </source>
</reference>
<feature type="region of interest" description="Disordered" evidence="1">
    <location>
        <begin position="193"/>
        <end position="213"/>
    </location>
</feature>
<feature type="compositionally biased region" description="Basic residues" evidence="1">
    <location>
        <begin position="678"/>
        <end position="690"/>
    </location>
</feature>
<proteinExistence type="predicted"/>
<feature type="region of interest" description="Disordered" evidence="1">
    <location>
        <begin position="515"/>
        <end position="538"/>
    </location>
</feature>
<organism evidence="2 3">
    <name type="scientific">Cerrena zonata</name>
    <dbReference type="NCBI Taxonomy" id="2478898"/>
    <lineage>
        <taxon>Eukaryota</taxon>
        <taxon>Fungi</taxon>
        <taxon>Dikarya</taxon>
        <taxon>Basidiomycota</taxon>
        <taxon>Agaricomycotina</taxon>
        <taxon>Agaricomycetes</taxon>
        <taxon>Polyporales</taxon>
        <taxon>Cerrenaceae</taxon>
        <taxon>Cerrena</taxon>
    </lineage>
</organism>
<dbReference type="Gene3D" id="1.10.10.60">
    <property type="entry name" value="Homeodomain-like"/>
    <property type="match status" value="1"/>
</dbReference>
<dbReference type="Proteomes" id="UP001385951">
    <property type="component" value="Unassembled WGS sequence"/>
</dbReference>
<dbReference type="SUPFAM" id="SSF46689">
    <property type="entry name" value="Homeodomain-like"/>
    <property type="match status" value="1"/>
</dbReference>
<evidence type="ECO:0000256" key="1">
    <source>
        <dbReference type="SAM" id="MobiDB-lite"/>
    </source>
</evidence>
<dbReference type="GO" id="GO:0006361">
    <property type="term" value="P:transcription initiation at RNA polymerase I promoter"/>
    <property type="evidence" value="ECO:0007669"/>
    <property type="project" value="TreeGrafter"/>
</dbReference>
<dbReference type="GO" id="GO:0042790">
    <property type="term" value="P:nucleolar large rRNA transcription by RNA polymerase I"/>
    <property type="evidence" value="ECO:0007669"/>
    <property type="project" value="InterPro"/>
</dbReference>
<feature type="compositionally biased region" description="Low complexity" evidence="1">
    <location>
        <begin position="337"/>
        <end position="346"/>
    </location>
</feature>
<feature type="compositionally biased region" description="Acidic residues" evidence="1">
    <location>
        <begin position="603"/>
        <end position="628"/>
    </location>
</feature>
<accession>A0AAW0H0H6</accession>
<feature type="compositionally biased region" description="Pro residues" evidence="1">
    <location>
        <begin position="305"/>
        <end position="324"/>
    </location>
</feature>
<feature type="compositionally biased region" description="Pro residues" evidence="1">
    <location>
        <begin position="11"/>
        <end position="26"/>
    </location>
</feature>
<feature type="compositionally biased region" description="Basic and acidic residues" evidence="1">
    <location>
        <begin position="271"/>
        <end position="293"/>
    </location>
</feature>
<feature type="region of interest" description="Disordered" evidence="1">
    <location>
        <begin position="644"/>
        <end position="742"/>
    </location>
</feature>
<feature type="region of interest" description="Disordered" evidence="1">
    <location>
        <begin position="1"/>
        <end position="32"/>
    </location>
</feature>
<dbReference type="EMBL" id="JASBNA010000001">
    <property type="protein sequence ID" value="KAK7696490.1"/>
    <property type="molecule type" value="Genomic_DNA"/>
</dbReference>
<feature type="compositionally biased region" description="Basic and acidic residues" evidence="1">
    <location>
        <begin position="733"/>
        <end position="742"/>
    </location>
</feature>
<dbReference type="PANTHER" id="PTHR28079:SF1">
    <property type="entry name" value="RNA POLYMERASE I-SPECIFIC TRANSCRIPTION INITIATION FACTOR RRN5"/>
    <property type="match status" value="1"/>
</dbReference>
<dbReference type="GO" id="GO:0001181">
    <property type="term" value="F:RNA polymerase I general transcription initiation factor activity"/>
    <property type="evidence" value="ECO:0007669"/>
    <property type="project" value="TreeGrafter"/>
</dbReference>
<name>A0AAW0H0H6_9APHY</name>
<dbReference type="InterPro" id="IPR009057">
    <property type="entry name" value="Homeodomain-like_sf"/>
</dbReference>
<feature type="compositionally biased region" description="Low complexity" evidence="1">
    <location>
        <begin position="696"/>
        <end position="707"/>
    </location>
</feature>
<feature type="region of interest" description="Disordered" evidence="1">
    <location>
        <begin position="242"/>
        <end position="390"/>
    </location>
</feature>
<evidence type="ECO:0000313" key="3">
    <source>
        <dbReference type="Proteomes" id="UP001385951"/>
    </source>
</evidence>